<dbReference type="InParanoid" id="A0A2V0NV23"/>
<dbReference type="EMBL" id="BDRX01000024">
    <property type="protein sequence ID" value="GBF91488.1"/>
    <property type="molecule type" value="Genomic_DNA"/>
</dbReference>
<dbReference type="AlphaFoldDB" id="A0A2V0NV23"/>
<comment type="caution">
    <text evidence="2">The sequence shown here is derived from an EMBL/GenBank/DDBJ whole genome shotgun (WGS) entry which is preliminary data.</text>
</comment>
<evidence type="ECO:0000313" key="2">
    <source>
        <dbReference type="EMBL" id="GBF91488.1"/>
    </source>
</evidence>
<accession>A0A2V0NV23</accession>
<dbReference type="STRING" id="307507.A0A2V0NV23"/>
<feature type="compositionally biased region" description="Gly residues" evidence="1">
    <location>
        <begin position="146"/>
        <end position="167"/>
    </location>
</feature>
<feature type="compositionally biased region" description="Gly residues" evidence="1">
    <location>
        <begin position="190"/>
        <end position="204"/>
    </location>
</feature>
<sequence length="519" mass="53867">MSSSSAVLLIDEPSGLSMFDGLAPLGEGWLALDDAPLDAFDAPVPLQQQPNQQRQQQQQQQPQPRRPRSRSSGGARRGQQTYYATKKAMMANLEAEVTAKRALVDELAAAQKDLLRREQMLQLSINARDEQMSVLEELAALGITPGEGAGGGGGGGGAGGGGGGAGGDTPEALLQLLREAEAALGELNGRHGGGGGGGGGGGSSSSGSAPAQLRHAAAPQLPPGYTERHAATAAALEQLLPPPLPRGGGSGDAARFARTQSGASASSASSARGGSDGGERGGAQRPLAGLPLTKEEATRRYLAFMQDASALLLRVSRAGADEEAAAAAEARLEAATRDLHADLRGYAWGRTATAVGHLGEHITEPGRVGDDALWRSALARVPLAPEVEEEMVAAWEEQERAVAAVHARQREVAARLRDLLGEEFRGLTLGREDARRSEMLAAAAELQRGLAAEDEAWMLGFKGLQGLMPPLATAQLLVACFPFWPDAVAIMRLIQERVRTRAAEAAAAAGPAPQPAKKR</sequence>
<reference evidence="2 3" key="1">
    <citation type="journal article" date="2018" name="Sci. Rep.">
        <title>Raphidocelis subcapitata (=Pseudokirchneriella subcapitata) provides an insight into genome evolution and environmental adaptations in the Sphaeropleales.</title>
        <authorList>
            <person name="Suzuki S."/>
            <person name="Yamaguchi H."/>
            <person name="Nakajima N."/>
            <person name="Kawachi M."/>
        </authorList>
    </citation>
    <scope>NUCLEOTIDE SEQUENCE [LARGE SCALE GENOMIC DNA]</scope>
    <source>
        <strain evidence="2 3">NIES-35</strain>
    </source>
</reference>
<feature type="region of interest" description="Disordered" evidence="1">
    <location>
        <begin position="240"/>
        <end position="291"/>
    </location>
</feature>
<keyword evidence="3" id="KW-1185">Reference proteome</keyword>
<proteinExistence type="predicted"/>
<feature type="compositionally biased region" description="Low complexity" evidence="1">
    <location>
        <begin position="40"/>
        <end position="63"/>
    </location>
</feature>
<dbReference type="Proteomes" id="UP000247498">
    <property type="component" value="Unassembled WGS sequence"/>
</dbReference>
<feature type="compositionally biased region" description="Low complexity" evidence="1">
    <location>
        <begin position="261"/>
        <end position="273"/>
    </location>
</feature>
<evidence type="ECO:0000256" key="1">
    <source>
        <dbReference type="SAM" id="MobiDB-lite"/>
    </source>
</evidence>
<protein>
    <submittedName>
        <fullName evidence="2">Uncharacterized protein</fullName>
    </submittedName>
</protein>
<feature type="region of interest" description="Disordered" evidence="1">
    <location>
        <begin position="186"/>
        <end position="215"/>
    </location>
</feature>
<evidence type="ECO:0000313" key="3">
    <source>
        <dbReference type="Proteomes" id="UP000247498"/>
    </source>
</evidence>
<name>A0A2V0NV23_9CHLO</name>
<feature type="region of interest" description="Disordered" evidence="1">
    <location>
        <begin position="40"/>
        <end position="79"/>
    </location>
</feature>
<feature type="compositionally biased region" description="Low complexity" evidence="1">
    <location>
        <begin position="70"/>
        <end position="79"/>
    </location>
</feature>
<gene>
    <name evidence="2" type="ORF">Rsub_04228</name>
</gene>
<organism evidence="2 3">
    <name type="scientific">Raphidocelis subcapitata</name>
    <dbReference type="NCBI Taxonomy" id="307507"/>
    <lineage>
        <taxon>Eukaryota</taxon>
        <taxon>Viridiplantae</taxon>
        <taxon>Chlorophyta</taxon>
        <taxon>core chlorophytes</taxon>
        <taxon>Chlorophyceae</taxon>
        <taxon>CS clade</taxon>
        <taxon>Sphaeropleales</taxon>
        <taxon>Selenastraceae</taxon>
        <taxon>Raphidocelis</taxon>
    </lineage>
</organism>
<dbReference type="OrthoDB" id="542995at2759"/>
<feature type="region of interest" description="Disordered" evidence="1">
    <location>
        <begin position="146"/>
        <end position="170"/>
    </location>
</feature>